<gene>
    <name evidence="2" type="ORF">GMBLW1_26040</name>
</gene>
<dbReference type="KEGG" id="tim:GMBLW1_26040"/>
<protein>
    <recommendedName>
        <fullName evidence="4">NolW-like domain-containing protein</fullName>
    </recommendedName>
</protein>
<evidence type="ECO:0000313" key="3">
    <source>
        <dbReference type="Proteomes" id="UP000464378"/>
    </source>
</evidence>
<proteinExistence type="predicted"/>
<evidence type="ECO:0008006" key="4">
    <source>
        <dbReference type="Google" id="ProtNLM"/>
    </source>
</evidence>
<feature type="chain" id="PRO_5036172686" description="NolW-like domain-containing protein" evidence="1">
    <location>
        <begin position="27"/>
        <end position="505"/>
    </location>
</feature>
<evidence type="ECO:0000313" key="2">
    <source>
        <dbReference type="EMBL" id="VIP01356.1"/>
    </source>
</evidence>
<keyword evidence="3" id="KW-1185">Reference proteome</keyword>
<reference evidence="2" key="1">
    <citation type="submission" date="2019-04" db="EMBL/GenBank/DDBJ databases">
        <authorList>
            <consortium name="Science for Life Laboratories"/>
        </authorList>
    </citation>
    <scope>NUCLEOTIDE SEQUENCE</scope>
    <source>
        <strain evidence="2">MBLW1</strain>
    </source>
</reference>
<name>A0A6C2YIW7_9BACT</name>
<keyword evidence="1" id="KW-0732">Signal</keyword>
<dbReference type="EMBL" id="LR586016">
    <property type="protein sequence ID" value="VIP01356.1"/>
    <property type="molecule type" value="Genomic_DNA"/>
</dbReference>
<organism evidence="2">
    <name type="scientific">Tuwongella immobilis</name>
    <dbReference type="NCBI Taxonomy" id="692036"/>
    <lineage>
        <taxon>Bacteria</taxon>
        <taxon>Pseudomonadati</taxon>
        <taxon>Planctomycetota</taxon>
        <taxon>Planctomycetia</taxon>
        <taxon>Gemmatales</taxon>
        <taxon>Gemmataceae</taxon>
        <taxon>Tuwongella</taxon>
    </lineage>
</organism>
<sequence length="505" mass="54467">MTRLRGMTLGLGMLGLTGLLPCSLSAAPATSGGATGLVLQLGDRSFAVREEAERALLEMGKPALDALTAASSDENLEIRRRAERIRDKIIRQLRDEAILAPTLVELTLKDVSINEAVAALKQQTGYSIVLQGSAIRLTERNVTLSTGRVPFWEALERLCEKCDLMEVLPSNSATQPLDSRSAIRRSQTSIRRVSETITLKDRGTDRQARAIVVGACRLRPVMVQRGLLNADAKPTDQVIGIDIRVEPKLALQRLLGLAIFQATDDHGETMATDVVQDPAVAAASGTDNVIIVQNGVQMQIQSSSFRRVAPGLNMNPLLLRLSDDGKTAKQLQQIRGEMAFEIRAAAAELAVIDNLLNTPKAVIRDTPGVTLQSKDVSRIDAKTMQFELEVSYTTAIQPANKPRPAPLVAPNDPAVPPNAGVRRIFGSGNTLGITGLELTDDKGNPIVASVRQSRSMHNGREVVQSLTIHAQIPEGNTSPVRVSFSGSAPTEVTMPFRLTDVRITP</sequence>
<accession>A0A6C2YIW7</accession>
<dbReference type="AlphaFoldDB" id="A0A6C2YIW7"/>
<dbReference type="Proteomes" id="UP000464378">
    <property type="component" value="Chromosome"/>
</dbReference>
<dbReference type="InParanoid" id="A0A6C2YIW7"/>
<feature type="signal peptide" evidence="1">
    <location>
        <begin position="1"/>
        <end position="26"/>
    </location>
</feature>
<dbReference type="EMBL" id="LR593887">
    <property type="protein sequence ID" value="VTR98161.1"/>
    <property type="molecule type" value="Genomic_DNA"/>
</dbReference>
<evidence type="ECO:0000256" key="1">
    <source>
        <dbReference type="SAM" id="SignalP"/>
    </source>
</evidence>